<feature type="transmembrane region" description="Helical" evidence="6">
    <location>
        <begin position="92"/>
        <end position="116"/>
    </location>
</feature>
<dbReference type="PIRSF" id="PIRSF006060">
    <property type="entry name" value="AA_transporter"/>
    <property type="match status" value="1"/>
</dbReference>
<comment type="caution">
    <text evidence="7">The sequence shown here is derived from an EMBL/GenBank/DDBJ whole genome shotgun (WGS) entry which is preliminary data.</text>
</comment>
<dbReference type="InterPro" id="IPR002293">
    <property type="entry name" value="AA/rel_permease1"/>
</dbReference>
<gene>
    <name evidence="7" type="primary">puuP_3</name>
    <name evidence="7" type="ORF">SAMEA3729809_03955</name>
</gene>
<organism evidence="7 8">
    <name type="scientific">Klebsiella variicola</name>
    <dbReference type="NCBI Taxonomy" id="244366"/>
    <lineage>
        <taxon>Bacteria</taxon>
        <taxon>Pseudomonadati</taxon>
        <taxon>Pseudomonadota</taxon>
        <taxon>Gammaproteobacteria</taxon>
        <taxon>Enterobacterales</taxon>
        <taxon>Enterobacteriaceae</taxon>
        <taxon>Klebsiella/Raoultella group</taxon>
        <taxon>Klebsiella</taxon>
        <taxon>Klebsiella pneumoniae complex</taxon>
    </lineage>
</organism>
<name>A0ABD7P8L6_KLEVA</name>
<feature type="transmembrane region" description="Helical" evidence="6">
    <location>
        <begin position="437"/>
        <end position="456"/>
    </location>
</feature>
<dbReference type="Proteomes" id="UP000258928">
    <property type="component" value="Unassembled WGS sequence"/>
</dbReference>
<proteinExistence type="predicted"/>
<dbReference type="GO" id="GO:0005886">
    <property type="term" value="C:plasma membrane"/>
    <property type="evidence" value="ECO:0007669"/>
    <property type="project" value="UniProtKB-SubCell"/>
</dbReference>
<comment type="subcellular location">
    <subcellularLocation>
        <location evidence="1">Cell membrane</location>
        <topology evidence="1">Multi-pass membrane protein</topology>
    </subcellularLocation>
</comment>
<keyword evidence="5 6" id="KW-0472">Membrane</keyword>
<dbReference type="PANTHER" id="PTHR42770:SF16">
    <property type="entry name" value="AMINO ACID PERMEASE"/>
    <property type="match status" value="1"/>
</dbReference>
<evidence type="ECO:0000313" key="8">
    <source>
        <dbReference type="Proteomes" id="UP000258928"/>
    </source>
</evidence>
<accession>A0ABD7P8L6</accession>
<dbReference type="Pfam" id="PF13520">
    <property type="entry name" value="AA_permease_2"/>
    <property type="match status" value="1"/>
</dbReference>
<evidence type="ECO:0000256" key="5">
    <source>
        <dbReference type="ARBA" id="ARBA00023136"/>
    </source>
</evidence>
<protein>
    <submittedName>
        <fullName evidence="7">Amino acid permease</fullName>
    </submittedName>
</protein>
<feature type="transmembrane region" description="Helical" evidence="6">
    <location>
        <begin position="368"/>
        <end position="394"/>
    </location>
</feature>
<feature type="transmembrane region" description="Helical" evidence="6">
    <location>
        <begin position="406"/>
        <end position="425"/>
    </location>
</feature>
<reference evidence="7 8" key="1">
    <citation type="submission" date="2018-08" db="EMBL/GenBank/DDBJ databases">
        <authorList>
            <consortium name="Pathogen Informatics"/>
        </authorList>
    </citation>
    <scope>NUCLEOTIDE SEQUENCE [LARGE SCALE GENOMIC DNA]</scope>
    <source>
        <strain evidence="7 8">EuSCAPE_TR218</strain>
    </source>
</reference>
<feature type="transmembrane region" description="Helical" evidence="6">
    <location>
        <begin position="157"/>
        <end position="177"/>
    </location>
</feature>
<dbReference type="PANTHER" id="PTHR42770">
    <property type="entry name" value="AMINO ACID TRANSPORTER-RELATED"/>
    <property type="match status" value="1"/>
</dbReference>
<feature type="transmembrane region" description="Helical" evidence="6">
    <location>
        <begin position="235"/>
        <end position="255"/>
    </location>
</feature>
<feature type="transmembrane region" description="Helical" evidence="6">
    <location>
        <begin position="336"/>
        <end position="356"/>
    </location>
</feature>
<dbReference type="Gene3D" id="1.20.1740.10">
    <property type="entry name" value="Amino acid/polyamine transporter I"/>
    <property type="match status" value="1"/>
</dbReference>
<feature type="transmembrane region" description="Helical" evidence="6">
    <location>
        <begin position="128"/>
        <end position="145"/>
    </location>
</feature>
<keyword evidence="2" id="KW-1003">Cell membrane</keyword>
<sequence length="469" mass="50673">MDSKSQLKKNTLGIWSLLFFVVAAASPLTGIIGGLPVAISAGNGAGIPAIYVMAGIILIVFSFGYVKMSRHVTNAGAFYSYISAGLGRNMGISALMVALLAYFSIQIGVVALFGFFCELYTHDHFGLNVHWWVFSTIILVVVWVLGIESVEVGGKVLGILMLMEVGIMLLTDIAVLYNLHATVIPFNMSSFTPGVVMNGHLGIALIFTIAAFIGFESTAIYGEECRQPEKTIPRATLLAVVLITLFFTFTSWVLVQAYGVDNIVMAATTNPGHFIFDVAEKVLGHWAVEMMSLLLITSLFAATQAFHNNISRYLFSISRDGYLWKKMSLVRGGKGTPYIASFVQSIIIMSALLMMVCADLDPMVNIFAWGSAIATMAILLLQAGVSMAVIAFFYRSSLPVKNRWSCFVAPFLSAISMLTALLMVIKNIGFLSGSSSGYVFIIPGLVFGVAVVGFFISCQASNRKIASSM</sequence>
<evidence type="ECO:0000256" key="6">
    <source>
        <dbReference type="SAM" id="Phobius"/>
    </source>
</evidence>
<dbReference type="EMBL" id="UKAS01000013">
    <property type="protein sequence ID" value="SXF97002.1"/>
    <property type="molecule type" value="Genomic_DNA"/>
</dbReference>
<evidence type="ECO:0000256" key="2">
    <source>
        <dbReference type="ARBA" id="ARBA00022475"/>
    </source>
</evidence>
<keyword evidence="3 6" id="KW-0812">Transmembrane</keyword>
<feature type="transmembrane region" description="Helical" evidence="6">
    <location>
        <begin position="45"/>
        <end position="66"/>
    </location>
</feature>
<evidence type="ECO:0000313" key="7">
    <source>
        <dbReference type="EMBL" id="SXF97002.1"/>
    </source>
</evidence>
<evidence type="ECO:0000256" key="4">
    <source>
        <dbReference type="ARBA" id="ARBA00022989"/>
    </source>
</evidence>
<evidence type="ECO:0000256" key="3">
    <source>
        <dbReference type="ARBA" id="ARBA00022692"/>
    </source>
</evidence>
<feature type="transmembrane region" description="Helical" evidence="6">
    <location>
        <begin position="12"/>
        <end position="39"/>
    </location>
</feature>
<dbReference type="RefSeq" id="WP_110212713.1">
    <property type="nucleotide sequence ID" value="NZ_JAHKCA010000007.1"/>
</dbReference>
<dbReference type="AlphaFoldDB" id="A0ABD7P8L6"/>
<keyword evidence="4 6" id="KW-1133">Transmembrane helix</keyword>
<dbReference type="InterPro" id="IPR050367">
    <property type="entry name" value="APC_superfamily"/>
</dbReference>
<evidence type="ECO:0000256" key="1">
    <source>
        <dbReference type="ARBA" id="ARBA00004651"/>
    </source>
</evidence>
<feature type="transmembrane region" description="Helical" evidence="6">
    <location>
        <begin position="197"/>
        <end position="215"/>
    </location>
</feature>